<feature type="domain" description="YozE SAM-like" evidence="1">
    <location>
        <begin position="1"/>
        <end position="60"/>
    </location>
</feature>
<dbReference type="NCBIfam" id="NF010193">
    <property type="entry name" value="PRK13672.1"/>
    <property type="match status" value="1"/>
</dbReference>
<dbReference type="AlphaFoldDB" id="A0A1L8RHI6"/>
<accession>A0A1L8RHI6</accession>
<keyword evidence="3" id="KW-1185">Reference proteome</keyword>
<dbReference type="InterPro" id="IPR023089">
    <property type="entry name" value="YozE_SAM-like"/>
</dbReference>
<evidence type="ECO:0000259" key="1">
    <source>
        <dbReference type="Pfam" id="PF06855"/>
    </source>
</evidence>
<sequence>MTLRGPKKTDAIQAFANAASHDSQFPKQSEDYDEISSHLELDADYIENMHLFDQVWELYVENNQ</sequence>
<proteinExistence type="predicted"/>
<dbReference type="Pfam" id="PF06855">
    <property type="entry name" value="YozE_SAM_like"/>
    <property type="match status" value="1"/>
</dbReference>
<evidence type="ECO:0000313" key="3">
    <source>
        <dbReference type="Proteomes" id="UP000181884"/>
    </source>
</evidence>
<dbReference type="Gene3D" id="1.10.150.260">
    <property type="entry name" value="YozE SAM-like"/>
    <property type="match status" value="1"/>
</dbReference>
<comment type="caution">
    <text evidence="2">The sequence shown here is derived from an EMBL/GenBank/DDBJ whole genome shotgun (WGS) entry which is preliminary data.</text>
</comment>
<dbReference type="EMBL" id="JXKH01000002">
    <property type="protein sequence ID" value="OJG19228.1"/>
    <property type="molecule type" value="Genomic_DNA"/>
</dbReference>
<organism evidence="2 3">
    <name type="scientific">Enterococcus canis</name>
    <dbReference type="NCBI Taxonomy" id="214095"/>
    <lineage>
        <taxon>Bacteria</taxon>
        <taxon>Bacillati</taxon>
        <taxon>Bacillota</taxon>
        <taxon>Bacilli</taxon>
        <taxon>Lactobacillales</taxon>
        <taxon>Enterococcaceae</taxon>
        <taxon>Enterococcus</taxon>
    </lineage>
</organism>
<name>A0A1L8RHI6_9ENTE</name>
<evidence type="ECO:0000313" key="2">
    <source>
        <dbReference type="EMBL" id="OJG19228.1"/>
    </source>
</evidence>
<dbReference type="Proteomes" id="UP000181884">
    <property type="component" value="Unassembled WGS sequence"/>
</dbReference>
<protein>
    <recommendedName>
        <fullName evidence="1">YozE SAM-like domain-containing protein</fullName>
    </recommendedName>
</protein>
<dbReference type="STRING" id="214095.RU97_GL000799"/>
<dbReference type="InterPro" id="IPR036806">
    <property type="entry name" value="YozE_SAM-like_sf"/>
</dbReference>
<gene>
    <name evidence="2" type="ORF">RU97_GL000799</name>
</gene>
<reference evidence="2 3" key="1">
    <citation type="submission" date="2014-12" db="EMBL/GenBank/DDBJ databases">
        <title>Draft genome sequences of 29 type strains of Enterococci.</title>
        <authorList>
            <person name="Zhong Z."/>
            <person name="Sun Z."/>
            <person name="Liu W."/>
            <person name="Zhang W."/>
            <person name="Zhang H."/>
        </authorList>
    </citation>
    <scope>NUCLEOTIDE SEQUENCE [LARGE SCALE GENOMIC DNA]</scope>
    <source>
        <strain evidence="2 3">DSM 17029</strain>
    </source>
</reference>
<dbReference type="SUPFAM" id="SSF140652">
    <property type="entry name" value="YozE-like"/>
    <property type="match status" value="1"/>
</dbReference>